<dbReference type="GO" id="GO:0016887">
    <property type="term" value="F:ATP hydrolysis activity"/>
    <property type="evidence" value="ECO:0007669"/>
    <property type="project" value="InterPro"/>
</dbReference>
<dbReference type="GO" id="GO:0005886">
    <property type="term" value="C:plasma membrane"/>
    <property type="evidence" value="ECO:0007669"/>
    <property type="project" value="TreeGrafter"/>
</dbReference>
<evidence type="ECO:0000256" key="2">
    <source>
        <dbReference type="ARBA" id="ARBA00022741"/>
    </source>
</evidence>
<dbReference type="SMART" id="SM00382">
    <property type="entry name" value="AAA"/>
    <property type="match status" value="1"/>
</dbReference>
<evidence type="ECO:0000313" key="6">
    <source>
        <dbReference type="EMBL" id="HHF47898.1"/>
    </source>
</evidence>
<evidence type="ECO:0000259" key="4">
    <source>
        <dbReference type="PROSITE" id="PS50893"/>
    </source>
</evidence>
<keyword evidence="2" id="KW-0547">Nucleotide-binding</keyword>
<gene>
    <name evidence="6" type="ORF">ENL48_01445</name>
    <name evidence="5" type="ORF">ENX77_04705</name>
</gene>
<proteinExistence type="predicted"/>
<keyword evidence="3 5" id="KW-0067">ATP-binding</keyword>
<evidence type="ECO:0000256" key="3">
    <source>
        <dbReference type="ARBA" id="ARBA00022840"/>
    </source>
</evidence>
<name>A0A7C3YQ51_9EURY</name>
<dbReference type="InterPro" id="IPR003439">
    <property type="entry name" value="ABC_transporter-like_ATP-bd"/>
</dbReference>
<dbReference type="EMBL" id="DRUC01000025">
    <property type="protein sequence ID" value="HHF47898.1"/>
    <property type="molecule type" value="Genomic_DNA"/>
</dbReference>
<dbReference type="GO" id="GO:0005524">
    <property type="term" value="F:ATP binding"/>
    <property type="evidence" value="ECO:0007669"/>
    <property type="project" value="UniProtKB-KW"/>
</dbReference>
<sequence length="215" mass="24261">MLKVKNLSKSFNGLMILKNINLEVKVGEVIGIYGPNGSGKSTLLKCIAGLEKPDCGKIILMERNLTDLKPWEVVDAGVVYAFQIPRPFRSMSFLENVATPLMKSYNRDKALKLAWDILSKFELEDLANRKAEKLSQGETKLLEILRAYATNPHIMLLDEPFASLDMENALRLKSKLKMMKEEGQSMIITTHRKKIISDLAERFYKLEGGVLIAES</sequence>
<accession>A0A7C3YQ51</accession>
<dbReference type="InterPro" id="IPR003593">
    <property type="entry name" value="AAA+_ATPase"/>
</dbReference>
<dbReference type="SUPFAM" id="SSF52540">
    <property type="entry name" value="P-loop containing nucleoside triphosphate hydrolases"/>
    <property type="match status" value="1"/>
</dbReference>
<evidence type="ECO:0000313" key="5">
    <source>
        <dbReference type="EMBL" id="HGE66404.1"/>
    </source>
</evidence>
<evidence type="ECO:0000256" key="1">
    <source>
        <dbReference type="ARBA" id="ARBA00022448"/>
    </source>
</evidence>
<feature type="domain" description="ABC transporter" evidence="4">
    <location>
        <begin position="2"/>
        <end position="215"/>
    </location>
</feature>
<comment type="caution">
    <text evidence="5">The sequence shown here is derived from an EMBL/GenBank/DDBJ whole genome shotgun (WGS) entry which is preliminary data.</text>
</comment>
<keyword evidence="1" id="KW-0813">Transport</keyword>
<organism evidence="5">
    <name type="scientific">Geoglobus ahangari</name>
    <dbReference type="NCBI Taxonomy" id="113653"/>
    <lineage>
        <taxon>Archaea</taxon>
        <taxon>Methanobacteriati</taxon>
        <taxon>Methanobacteriota</taxon>
        <taxon>Archaeoglobi</taxon>
        <taxon>Archaeoglobales</taxon>
        <taxon>Archaeoglobaceae</taxon>
        <taxon>Geoglobus</taxon>
    </lineage>
</organism>
<dbReference type="InterPro" id="IPR051120">
    <property type="entry name" value="ABC_AA/LPS_Transport"/>
</dbReference>
<dbReference type="AlphaFoldDB" id="A0A7C3YQ51"/>
<dbReference type="PROSITE" id="PS50893">
    <property type="entry name" value="ABC_TRANSPORTER_2"/>
    <property type="match status" value="1"/>
</dbReference>
<dbReference type="PANTHER" id="PTHR45772">
    <property type="entry name" value="CONSERVED COMPONENT OF ABC TRANSPORTER FOR NATURAL AMINO ACIDS-RELATED"/>
    <property type="match status" value="1"/>
</dbReference>
<dbReference type="InterPro" id="IPR027417">
    <property type="entry name" value="P-loop_NTPase"/>
</dbReference>
<protein>
    <submittedName>
        <fullName evidence="5">ABC transporter ATP-binding protein</fullName>
    </submittedName>
</protein>
<dbReference type="EMBL" id="DTPI01000029">
    <property type="protein sequence ID" value="HGE66404.1"/>
    <property type="molecule type" value="Genomic_DNA"/>
</dbReference>
<dbReference type="Pfam" id="PF00005">
    <property type="entry name" value="ABC_tran"/>
    <property type="match status" value="1"/>
</dbReference>
<dbReference type="Gene3D" id="3.40.50.300">
    <property type="entry name" value="P-loop containing nucleotide triphosphate hydrolases"/>
    <property type="match status" value="1"/>
</dbReference>
<reference evidence="5" key="1">
    <citation type="journal article" date="2020" name="mSystems">
        <title>Genome- and Community-Level Interaction Insights into Carbon Utilization and Element Cycling Functions of Hydrothermarchaeota in Hydrothermal Sediment.</title>
        <authorList>
            <person name="Zhou Z."/>
            <person name="Liu Y."/>
            <person name="Xu W."/>
            <person name="Pan J."/>
            <person name="Luo Z.H."/>
            <person name="Li M."/>
        </authorList>
    </citation>
    <scope>NUCLEOTIDE SEQUENCE [LARGE SCALE GENOMIC DNA]</scope>
    <source>
        <strain evidence="6">SpSt-10</strain>
        <strain evidence="5">SpSt-97</strain>
    </source>
</reference>